<dbReference type="EMBL" id="UFBM01000059">
    <property type="protein sequence ID" value="SSG07313.1"/>
    <property type="molecule type" value="Genomic_DNA"/>
</dbReference>
<gene>
    <name evidence="1" type="ORF">SAMEA23995918_05003</name>
</gene>
<dbReference type="AlphaFoldDB" id="A0ABD7N948"/>
<sequence length="283" mass="32836">MVEQIDISVVIVIYKKNDLDLSATLVSLKPYIHLFNNITIVNNGPEALLVNESLYFKKKNVTIIEHLANRSLSSIYNDFIKGKSSERFVILDDDTEILDSYISNLVFSRKKFDLGLPIIRSNHDKKIYYPVNRNTSLKDNFEYNHQKGDYSISSGMIISSKLINRLCKEFGNVFDERFSLYGVDISLFKRLDKLVINKAVFIQSGTILEHDLSKFSKDSSKFRKKELLIDLILQNNIYGDNFIKISLKNILFFLKGISLLDSVAIKHTFYALIYKKHYRSEYK</sequence>
<organism evidence="1 2">
    <name type="scientific">Klebsiella quasipneumoniae</name>
    <dbReference type="NCBI Taxonomy" id="1463165"/>
    <lineage>
        <taxon>Bacteria</taxon>
        <taxon>Pseudomonadati</taxon>
        <taxon>Pseudomonadota</taxon>
        <taxon>Gammaproteobacteria</taxon>
        <taxon>Enterobacterales</taxon>
        <taxon>Enterobacteriaceae</taxon>
        <taxon>Klebsiella/Raoultella group</taxon>
        <taxon>Klebsiella</taxon>
        <taxon>Klebsiella pneumoniae complex</taxon>
    </lineage>
</organism>
<dbReference type="SUPFAM" id="SSF53448">
    <property type="entry name" value="Nucleotide-diphospho-sugar transferases"/>
    <property type="match status" value="1"/>
</dbReference>
<evidence type="ECO:0000313" key="2">
    <source>
        <dbReference type="Proteomes" id="UP000252079"/>
    </source>
</evidence>
<proteinExistence type="predicted"/>
<dbReference type="Proteomes" id="UP000252079">
    <property type="component" value="Unassembled WGS sequence"/>
</dbReference>
<dbReference type="InterPro" id="IPR029044">
    <property type="entry name" value="Nucleotide-diphossugar_trans"/>
</dbReference>
<evidence type="ECO:0000313" key="1">
    <source>
        <dbReference type="EMBL" id="SSG07313.1"/>
    </source>
</evidence>
<comment type="caution">
    <text evidence="1">The sequence shown here is derived from an EMBL/GenBank/DDBJ whole genome shotgun (WGS) entry which is preliminary data.</text>
</comment>
<reference evidence="1 2" key="1">
    <citation type="submission" date="2018-07" db="EMBL/GenBank/DDBJ databases">
        <authorList>
            <consortium name="Pathogen Informatics"/>
        </authorList>
    </citation>
    <scope>NUCLEOTIDE SEQUENCE [LARGE SCALE GENOMIC DNA]</scope>
    <source>
        <strain evidence="1 2">4300STDY6636950</strain>
    </source>
</reference>
<accession>A0ABD7N948</accession>
<dbReference type="RefSeq" id="WP_065799684.1">
    <property type="nucleotide sequence ID" value="NZ_UFBM01000059.1"/>
</dbReference>
<dbReference type="Gene3D" id="3.90.550.10">
    <property type="entry name" value="Spore Coat Polysaccharide Biosynthesis Protein SpsA, Chain A"/>
    <property type="match status" value="1"/>
</dbReference>
<protein>
    <submittedName>
        <fullName evidence="1">Glycosyltransferase</fullName>
    </submittedName>
</protein>
<name>A0ABD7N948_9ENTR</name>